<dbReference type="Proteomes" id="UP000292507">
    <property type="component" value="Unassembled WGS sequence"/>
</dbReference>
<evidence type="ECO:0000256" key="2">
    <source>
        <dbReference type="SAM" id="SignalP"/>
    </source>
</evidence>
<protein>
    <recommendedName>
        <fullName evidence="5">Lipoprotein</fullName>
    </recommendedName>
</protein>
<dbReference type="OrthoDB" id="4350224at2"/>
<feature type="signal peptide" evidence="2">
    <location>
        <begin position="1"/>
        <end position="23"/>
    </location>
</feature>
<dbReference type="RefSeq" id="WP_104528509.1">
    <property type="nucleotide sequence ID" value="NZ_POQT01000014.1"/>
</dbReference>
<name>A0A4Q7YA11_9ACTN</name>
<accession>A0A4Q7YA11</accession>
<keyword evidence="4" id="KW-1185">Reference proteome</keyword>
<reference evidence="3 4" key="1">
    <citation type="submission" date="2019-02" db="EMBL/GenBank/DDBJ databases">
        <title>Sequencing the genomes of 1000 actinobacteria strains.</title>
        <authorList>
            <person name="Klenk H.-P."/>
        </authorList>
    </citation>
    <scope>NUCLEOTIDE SEQUENCE [LARGE SCALE GENOMIC DNA]</scope>
    <source>
        <strain evidence="3 4">DSM 44509</strain>
    </source>
</reference>
<proteinExistence type="predicted"/>
<evidence type="ECO:0000313" key="3">
    <source>
        <dbReference type="EMBL" id="RZU33658.1"/>
    </source>
</evidence>
<keyword evidence="2" id="KW-0732">Signal</keyword>
<gene>
    <name evidence="3" type="ORF">BKA19_3391</name>
</gene>
<feature type="chain" id="PRO_5038392693" description="Lipoprotein" evidence="2">
    <location>
        <begin position="24"/>
        <end position="224"/>
    </location>
</feature>
<evidence type="ECO:0000313" key="4">
    <source>
        <dbReference type="Proteomes" id="UP000292507"/>
    </source>
</evidence>
<feature type="region of interest" description="Disordered" evidence="1">
    <location>
        <begin position="166"/>
        <end position="224"/>
    </location>
</feature>
<evidence type="ECO:0008006" key="5">
    <source>
        <dbReference type="Google" id="ProtNLM"/>
    </source>
</evidence>
<sequence>MRIRSITATAGLAVAALLLTACGSDSPLEGKTGEEVAAAAADALEEAGAVHIAGTMTQDGEEMEIDLQLQGDDAAGTLTFGGTEVEIISVGGEQFLRAPVEFWAGFGMPEEALGMFDGTWVLMPAEAAAEFDTFSLAGFADELRDPDGEIEEETRSEELDGEPVRVVEQEDGSTLTVADDDPAYPLELTGEEGSEGTVTFSGYGEEEDISAPEDALDLDEMMGA</sequence>
<evidence type="ECO:0000256" key="1">
    <source>
        <dbReference type="SAM" id="MobiDB-lite"/>
    </source>
</evidence>
<dbReference type="Gene3D" id="2.50.20.20">
    <property type="match status" value="1"/>
</dbReference>
<dbReference type="PROSITE" id="PS51257">
    <property type="entry name" value="PROKAR_LIPOPROTEIN"/>
    <property type="match status" value="1"/>
</dbReference>
<organism evidence="3 4">
    <name type="scientific">Blastococcus saxobsidens</name>
    <dbReference type="NCBI Taxonomy" id="138336"/>
    <lineage>
        <taxon>Bacteria</taxon>
        <taxon>Bacillati</taxon>
        <taxon>Actinomycetota</taxon>
        <taxon>Actinomycetes</taxon>
        <taxon>Geodermatophilales</taxon>
        <taxon>Geodermatophilaceae</taxon>
        <taxon>Blastococcus</taxon>
    </lineage>
</organism>
<comment type="caution">
    <text evidence="3">The sequence shown here is derived from an EMBL/GenBank/DDBJ whole genome shotgun (WGS) entry which is preliminary data.</text>
</comment>
<feature type="compositionally biased region" description="Acidic residues" evidence="1">
    <location>
        <begin position="204"/>
        <end position="224"/>
    </location>
</feature>
<dbReference type="EMBL" id="SHKV01000001">
    <property type="protein sequence ID" value="RZU33658.1"/>
    <property type="molecule type" value="Genomic_DNA"/>
</dbReference>
<dbReference type="AlphaFoldDB" id="A0A4Q7YA11"/>